<accession>A0A7J0FFG2</accession>
<dbReference type="AlphaFoldDB" id="A0A7J0FFG2"/>
<dbReference type="OrthoDB" id="852297at2759"/>
<gene>
    <name evidence="1" type="ORF">Acr_11g0017400</name>
</gene>
<dbReference type="PROSITE" id="PS51257">
    <property type="entry name" value="PROKAR_LIPOPROTEIN"/>
    <property type="match status" value="1"/>
</dbReference>
<name>A0A7J0FFG2_9ERIC</name>
<comment type="caution">
    <text evidence="1">The sequence shown here is derived from an EMBL/GenBank/DDBJ whole genome shotgun (WGS) entry which is preliminary data.</text>
</comment>
<dbReference type="PANTHER" id="PTHR31973:SF187">
    <property type="entry name" value="MUTATOR TRANSPOSASE MUDRA PROTEIN"/>
    <property type="match status" value="1"/>
</dbReference>
<reference evidence="1 2" key="1">
    <citation type="submission" date="2019-07" db="EMBL/GenBank/DDBJ databases">
        <title>De Novo Assembly of kiwifruit Actinidia rufa.</title>
        <authorList>
            <person name="Sugita-Konishi S."/>
            <person name="Sato K."/>
            <person name="Mori E."/>
            <person name="Abe Y."/>
            <person name="Kisaki G."/>
            <person name="Hamano K."/>
            <person name="Suezawa K."/>
            <person name="Otani M."/>
            <person name="Fukuda T."/>
            <person name="Manabe T."/>
            <person name="Gomi K."/>
            <person name="Tabuchi M."/>
            <person name="Akimitsu K."/>
            <person name="Kataoka I."/>
        </authorList>
    </citation>
    <scope>NUCLEOTIDE SEQUENCE [LARGE SCALE GENOMIC DNA]</scope>
    <source>
        <strain evidence="2">cv. Fuchu</strain>
    </source>
</reference>
<dbReference type="PANTHER" id="PTHR31973">
    <property type="entry name" value="POLYPROTEIN, PUTATIVE-RELATED"/>
    <property type="match status" value="1"/>
</dbReference>
<evidence type="ECO:0000313" key="2">
    <source>
        <dbReference type="Proteomes" id="UP000585474"/>
    </source>
</evidence>
<keyword evidence="2" id="KW-1185">Reference proteome</keyword>
<evidence type="ECO:0000313" key="1">
    <source>
        <dbReference type="EMBL" id="GFY97434.1"/>
    </source>
</evidence>
<sequence length="311" mass="34053">MRRVRKSRVVTAQCVCGGVWGGGGCQCRIHASRLPDGITYKIISLCGDNTCVRTVRNAEATSTYINLDSNKGSFGTVLLATVALDVNNGLYPLDYGIVESEGKNSWSFFLYYVHSIIDGSQRFEKSTEWKSLVTPLARKKLDEVVLQVRILLGISGIPCKHAVAACIAHKRMNVKDYCDTYYKRHVYFRAYGGIIHPIHDESLWDEVLGDLIQPPPFKRKNGRALLLELMTLEGPALSSVVTVDILAITRGLVKGQPWEIPMEAGVINQGKGRGGRGRGRSETGQSGGEVIVTTEGVECRMSTPASGACFE</sequence>
<organism evidence="1 2">
    <name type="scientific">Actinidia rufa</name>
    <dbReference type="NCBI Taxonomy" id="165716"/>
    <lineage>
        <taxon>Eukaryota</taxon>
        <taxon>Viridiplantae</taxon>
        <taxon>Streptophyta</taxon>
        <taxon>Embryophyta</taxon>
        <taxon>Tracheophyta</taxon>
        <taxon>Spermatophyta</taxon>
        <taxon>Magnoliopsida</taxon>
        <taxon>eudicotyledons</taxon>
        <taxon>Gunneridae</taxon>
        <taxon>Pentapetalae</taxon>
        <taxon>asterids</taxon>
        <taxon>Ericales</taxon>
        <taxon>Actinidiaceae</taxon>
        <taxon>Actinidia</taxon>
    </lineage>
</organism>
<dbReference type="Proteomes" id="UP000585474">
    <property type="component" value="Unassembled WGS sequence"/>
</dbReference>
<dbReference type="EMBL" id="BJWL01000011">
    <property type="protein sequence ID" value="GFY97434.1"/>
    <property type="molecule type" value="Genomic_DNA"/>
</dbReference>
<proteinExistence type="predicted"/>
<protein>
    <submittedName>
        <fullName evidence="1">Uncharacterized protein</fullName>
    </submittedName>
</protein>